<dbReference type="Pfam" id="PF16683">
    <property type="entry name" value="TGase_elicitor"/>
    <property type="match status" value="1"/>
</dbReference>
<dbReference type="GO" id="GO:0016755">
    <property type="term" value="F:aminoacyltransferase activity"/>
    <property type="evidence" value="ECO:0007669"/>
    <property type="project" value="InterPro"/>
</dbReference>
<reference evidence="1" key="2">
    <citation type="submission" date="2011-02" db="EMBL/GenBank/DDBJ databases">
        <authorList>
            <person name="MacLean D."/>
        </authorList>
    </citation>
    <scope>NUCLEOTIDE SEQUENCE</scope>
</reference>
<name>F0W0V5_9STRA</name>
<evidence type="ECO:0000313" key="1">
    <source>
        <dbReference type="EMBL" id="CCA14679.1"/>
    </source>
</evidence>
<dbReference type="AlphaFoldDB" id="F0W0V5"/>
<dbReference type="EMBL" id="FR824050">
    <property type="protein sequence ID" value="CCA14679.1"/>
    <property type="molecule type" value="Genomic_DNA"/>
</dbReference>
<accession>F0W0V5</accession>
<organism evidence="1">
    <name type="scientific">Albugo laibachii Nc14</name>
    <dbReference type="NCBI Taxonomy" id="890382"/>
    <lineage>
        <taxon>Eukaryota</taxon>
        <taxon>Sar</taxon>
        <taxon>Stramenopiles</taxon>
        <taxon>Oomycota</taxon>
        <taxon>Peronosporomycetes</taxon>
        <taxon>Albuginales</taxon>
        <taxon>Albuginaceae</taxon>
        <taxon>Albugo</taxon>
    </lineage>
</organism>
<proteinExistence type="predicted"/>
<dbReference type="HOGENOM" id="CLU_013767_2_0_1"/>
<gene>
    <name evidence="1" type="primary">AlNc14C5G736</name>
    <name evidence="1" type="ORF">ALNC14_008220</name>
</gene>
<dbReference type="Gene3D" id="3.30.40.240">
    <property type="entry name" value="Transglutaminase elicitor, body domain"/>
    <property type="match status" value="1"/>
</dbReference>
<dbReference type="InterPro" id="IPR032048">
    <property type="entry name" value="TGase_elicitor"/>
</dbReference>
<reference evidence="1" key="1">
    <citation type="journal article" date="2011" name="PLoS Biol.">
        <title>Gene gain and loss during evolution of obligate parasitism in the white rust pathogen of Arabidopsis thaliana.</title>
        <authorList>
            <person name="Kemen E."/>
            <person name="Gardiner A."/>
            <person name="Schultz-Larsen T."/>
            <person name="Kemen A.C."/>
            <person name="Balmuth A.L."/>
            <person name="Robert-Seilaniantz A."/>
            <person name="Bailey K."/>
            <person name="Holub E."/>
            <person name="Studholme D.J."/>
            <person name="Maclean D."/>
            <person name="Jones J.D."/>
        </authorList>
    </citation>
    <scope>NUCLEOTIDE SEQUENCE</scope>
</reference>
<sequence length="472" mass="52930">MVLLGLHRLRICVISVLIHSVPFLRLSSSLQLDLGLVGFDFELSLFKLNDPKCPVVGHQVLGERDGHFDFNVPSVDAGISIGHHRNLDVSTSSGHVRKLEMLDISVLKTLEVAFNATFVRSYNELIKHPKGQSTVRPWSGSYWATALDSINYRWDGPQSDSMVIKYAKAFGLNPKKLADAVSLKNGIDGQSRRNGARICNSTTECDPEYTGEALCSKREEQTYKEGVCIPTWFGICHAWAAAAIMELEPRCAVKRNNVTFEIQDIKGLISYIYDDSETDIVYAGTRAFTNEVRLDKYGRPELLAVRDVTAGDFLIAMANIVSILKKSVIVDVDPILQVWNQPVATFEITTQYQVDPAGTSKQVYGVEHYPFNEAMVKLVYMEVLLCWVVETDSSTVTTSDDVYEGYQSCRPFYLLIELDKSDVVIGGEYYTYQVNVDFIWVPYSSMSPNTVTRDGFKYSFVKELITASQKCS</sequence>
<protein>
    <submittedName>
        <fullName evidence="1">Glycoprotein elicitor putative</fullName>
    </submittedName>
</protein>